<keyword evidence="3 6" id="KW-0547">Nucleotide-binding</keyword>
<evidence type="ECO:0000256" key="7">
    <source>
        <dbReference type="RuleBase" id="RU003835"/>
    </source>
</evidence>
<evidence type="ECO:0000313" key="8">
    <source>
        <dbReference type="EMBL" id="OGC81721.1"/>
    </source>
</evidence>
<dbReference type="GO" id="GO:0006083">
    <property type="term" value="P:acetate metabolic process"/>
    <property type="evidence" value="ECO:0007669"/>
    <property type="project" value="TreeGrafter"/>
</dbReference>
<keyword evidence="6" id="KW-0963">Cytoplasm</keyword>
<dbReference type="HAMAP" id="MF_00020">
    <property type="entry name" value="Acetate_kinase"/>
    <property type="match status" value="1"/>
</dbReference>
<comment type="cofactor">
    <cofactor evidence="6">
        <name>Mg(2+)</name>
        <dbReference type="ChEBI" id="CHEBI:18420"/>
    </cofactor>
    <cofactor evidence="6">
        <name>Mn(2+)</name>
        <dbReference type="ChEBI" id="CHEBI:29035"/>
    </cofactor>
    <text evidence="6">Mg(2+). Can also accept Mn(2+).</text>
</comment>
<dbReference type="InterPro" id="IPR043129">
    <property type="entry name" value="ATPase_NBD"/>
</dbReference>
<dbReference type="GO" id="GO:0005737">
    <property type="term" value="C:cytoplasm"/>
    <property type="evidence" value="ECO:0007669"/>
    <property type="project" value="UniProtKB-SubCell"/>
</dbReference>
<dbReference type="PRINTS" id="PR00471">
    <property type="entry name" value="ACETATEKNASE"/>
</dbReference>
<reference evidence="8 9" key="1">
    <citation type="journal article" date="2016" name="Nat. Commun.">
        <title>Thousands of microbial genomes shed light on interconnected biogeochemical processes in an aquifer system.</title>
        <authorList>
            <person name="Anantharaman K."/>
            <person name="Brown C.T."/>
            <person name="Hug L.A."/>
            <person name="Sharon I."/>
            <person name="Castelle C.J."/>
            <person name="Probst A.J."/>
            <person name="Thomas B.C."/>
            <person name="Singh A."/>
            <person name="Wilkins M.J."/>
            <person name="Karaoz U."/>
            <person name="Brodie E.L."/>
            <person name="Williams K.H."/>
            <person name="Hubbard S.S."/>
            <person name="Banfield J.F."/>
        </authorList>
    </citation>
    <scope>NUCLEOTIDE SEQUENCE [LARGE SCALE GENOMIC DNA]</scope>
</reference>
<feature type="binding site" evidence="6">
    <location>
        <begin position="182"/>
        <end position="186"/>
    </location>
    <ligand>
        <name>ATP</name>
        <dbReference type="ChEBI" id="CHEBI:30616"/>
    </ligand>
</feature>
<dbReference type="Proteomes" id="UP000177521">
    <property type="component" value="Unassembled WGS sequence"/>
</dbReference>
<dbReference type="PROSITE" id="PS01076">
    <property type="entry name" value="ACETATE_KINASE_2"/>
    <property type="match status" value="1"/>
</dbReference>
<dbReference type="NCBIfam" id="TIGR00016">
    <property type="entry name" value="ackA"/>
    <property type="match status" value="1"/>
</dbReference>
<comment type="caution">
    <text evidence="6">Lacks conserved residue(s) required for the propagation of feature annotation.</text>
</comment>
<dbReference type="PANTHER" id="PTHR21060:SF15">
    <property type="entry name" value="ACETATE KINASE-RELATED"/>
    <property type="match status" value="1"/>
</dbReference>
<keyword evidence="2 6" id="KW-0808">Transferase</keyword>
<comment type="catalytic activity">
    <reaction evidence="6">
        <text>acetate + ATP = acetyl phosphate + ADP</text>
        <dbReference type="Rhea" id="RHEA:11352"/>
        <dbReference type="ChEBI" id="CHEBI:22191"/>
        <dbReference type="ChEBI" id="CHEBI:30089"/>
        <dbReference type="ChEBI" id="CHEBI:30616"/>
        <dbReference type="ChEBI" id="CHEBI:456216"/>
        <dbReference type="EC" id="2.7.2.1"/>
    </reaction>
</comment>
<feature type="binding site" evidence="6">
    <location>
        <position position="351"/>
    </location>
    <ligand>
        <name>Mg(2+)</name>
        <dbReference type="ChEBI" id="CHEBI:18420"/>
    </ligand>
</feature>
<protein>
    <recommendedName>
        <fullName evidence="6">Acetate kinase</fullName>
        <ecNumber evidence="6">2.7.2.1</ecNumber>
    </recommendedName>
    <alternativeName>
        <fullName evidence="6">Acetokinase</fullName>
    </alternativeName>
</protein>
<dbReference type="GO" id="GO:0008776">
    <property type="term" value="F:acetate kinase activity"/>
    <property type="evidence" value="ECO:0007669"/>
    <property type="project" value="UniProtKB-UniRule"/>
</dbReference>
<dbReference type="EC" id="2.7.2.1" evidence="6"/>
<comment type="function">
    <text evidence="6">Catalyzes the formation of acetyl phosphate from acetate and ATP. Can also catalyze the reverse reaction.</text>
</comment>
<dbReference type="AlphaFoldDB" id="A0A1F4XIZ3"/>
<evidence type="ECO:0000256" key="6">
    <source>
        <dbReference type="HAMAP-Rule" id="MF_00020"/>
    </source>
</evidence>
<feature type="site" description="Transition state stabilizer" evidence="6">
    <location>
        <position position="158"/>
    </location>
</feature>
<keyword evidence="5 6" id="KW-0067">ATP-binding</keyword>
<proteinExistence type="inferred from homology"/>
<dbReference type="GO" id="GO:0005524">
    <property type="term" value="F:ATP binding"/>
    <property type="evidence" value="ECO:0007669"/>
    <property type="project" value="UniProtKB-KW"/>
</dbReference>
<keyword evidence="4 6" id="KW-0418">Kinase</keyword>
<evidence type="ECO:0000256" key="3">
    <source>
        <dbReference type="ARBA" id="ARBA00022741"/>
    </source>
</evidence>
<dbReference type="InterPro" id="IPR004372">
    <property type="entry name" value="Ac/propionate_kinase"/>
</dbReference>
<sequence length="364" mass="40269">MSRKILTINTGSSSLKYALFAGGAGGMKLASGLIEVKRDHQAALKLVLGLLQQEGLIDDLAEIKAVGHRFVHGGEKYLQPLLVNKKELAELGRLNELAPLHNPYNLLGLKLMTKLLPQAKQVAVFDTAFHASLPEKAYRYAIPQEWYKRYGIRRYGFHGLNCQAVLANLPAAWRRRKIIICHLGNGCSITAVKQGKGIDTSMGFTPLEGLVMGTRSGDLDPAIIPYLAKQSSLQRVMEQLEKESGLLGLSGRSNDMRVLQQRKDKQSKLARAVFAYRLVKYIGAYTAALGGVEIIVFSGGIGEYDWEIRKQVIADLAYLGLKLDEQKNKQNQTVISRRGSRVKLMVMPADEAMVIAREVRNLLG</sequence>
<evidence type="ECO:0000313" key="9">
    <source>
        <dbReference type="Proteomes" id="UP000177521"/>
    </source>
</evidence>
<dbReference type="PIRSF" id="PIRSF000722">
    <property type="entry name" value="Acetate_prop_kin"/>
    <property type="match status" value="1"/>
</dbReference>
<dbReference type="CDD" id="cd24010">
    <property type="entry name" value="ASKHA_NBD_AcK_PK"/>
    <property type="match status" value="1"/>
</dbReference>
<dbReference type="SUPFAM" id="SSF53067">
    <property type="entry name" value="Actin-like ATPase domain"/>
    <property type="match status" value="2"/>
</dbReference>
<dbReference type="PANTHER" id="PTHR21060">
    <property type="entry name" value="ACETATE KINASE"/>
    <property type="match status" value="1"/>
</dbReference>
<dbReference type="InterPro" id="IPR023865">
    <property type="entry name" value="Aliphatic_acid_kinase_CS"/>
</dbReference>
<evidence type="ECO:0000256" key="2">
    <source>
        <dbReference type="ARBA" id="ARBA00022679"/>
    </source>
</evidence>
<keyword evidence="6" id="KW-0460">Magnesium</keyword>
<dbReference type="EMBL" id="MEWS01000034">
    <property type="protein sequence ID" value="OGC81721.1"/>
    <property type="molecule type" value="Genomic_DNA"/>
</dbReference>
<feature type="binding site" evidence="6">
    <location>
        <begin position="255"/>
        <end position="257"/>
    </location>
    <ligand>
        <name>ATP</name>
        <dbReference type="ChEBI" id="CHEBI:30616"/>
    </ligand>
</feature>
<evidence type="ECO:0000256" key="5">
    <source>
        <dbReference type="ARBA" id="ARBA00022840"/>
    </source>
</evidence>
<feature type="binding site" evidence="6">
    <location>
        <position position="9"/>
    </location>
    <ligand>
        <name>Mg(2+)</name>
        <dbReference type="ChEBI" id="CHEBI:18420"/>
    </ligand>
</feature>
<feature type="site" description="Transition state stabilizer" evidence="6">
    <location>
        <position position="215"/>
    </location>
</feature>
<dbReference type="InterPro" id="IPR000890">
    <property type="entry name" value="Aliphatic_acid_kin_short-chain"/>
</dbReference>
<comment type="subunit">
    <text evidence="6">Homodimer.</text>
</comment>
<feature type="binding site" evidence="6">
    <location>
        <position position="69"/>
    </location>
    <ligand>
        <name>substrate</name>
    </ligand>
</feature>
<comment type="caution">
    <text evidence="8">The sequence shown here is derived from an EMBL/GenBank/DDBJ whole genome shotgun (WGS) entry which is preliminary data.</text>
</comment>
<feature type="active site" description="Proton donor/acceptor" evidence="6">
    <location>
        <position position="126"/>
    </location>
</feature>
<dbReference type="Gene3D" id="3.30.420.40">
    <property type="match status" value="2"/>
</dbReference>
<dbReference type="GO" id="GO:0006085">
    <property type="term" value="P:acetyl-CoA biosynthetic process"/>
    <property type="evidence" value="ECO:0007669"/>
    <property type="project" value="UniProtKB-UniRule"/>
</dbReference>
<accession>A0A1F4XIZ3</accession>
<gene>
    <name evidence="6" type="primary">ackA</name>
    <name evidence="8" type="ORF">A2788_02230</name>
</gene>
<keyword evidence="6" id="KW-0479">Metal-binding</keyword>
<organism evidence="8 9">
    <name type="scientific">Candidatus Abawacabacteria bacterium RIFCSPHIGHO2_01_FULL_46_8</name>
    <dbReference type="NCBI Taxonomy" id="1817815"/>
    <lineage>
        <taxon>Bacteria</taxon>
        <taxon>Candidatus Abawacaibacteriota</taxon>
    </lineage>
</organism>
<dbReference type="Pfam" id="PF00871">
    <property type="entry name" value="Acetate_kinase"/>
    <property type="match status" value="1"/>
</dbReference>
<evidence type="ECO:0000256" key="4">
    <source>
        <dbReference type="ARBA" id="ARBA00022777"/>
    </source>
</evidence>
<evidence type="ECO:0000256" key="1">
    <source>
        <dbReference type="ARBA" id="ARBA00008748"/>
    </source>
</evidence>
<dbReference type="UniPathway" id="UPA00340">
    <property type="reaction ID" value="UER00458"/>
</dbReference>
<feature type="binding site" evidence="6">
    <location>
        <position position="16"/>
    </location>
    <ligand>
        <name>ATP</name>
        <dbReference type="ChEBI" id="CHEBI:30616"/>
    </ligand>
</feature>
<name>A0A1F4XIZ3_9BACT</name>
<comment type="pathway">
    <text evidence="6">Metabolic intermediate biosynthesis; acetyl-CoA biosynthesis; acetyl-CoA from acetate: step 1/2.</text>
</comment>
<comment type="subcellular location">
    <subcellularLocation>
        <location evidence="6">Cytoplasm</location>
    </subcellularLocation>
</comment>
<dbReference type="PROSITE" id="PS01075">
    <property type="entry name" value="ACETATE_KINASE_1"/>
    <property type="match status" value="1"/>
</dbReference>
<comment type="similarity">
    <text evidence="1 6 7">Belongs to the acetokinase family.</text>
</comment>
<dbReference type="GO" id="GO:0000287">
    <property type="term" value="F:magnesium ion binding"/>
    <property type="evidence" value="ECO:0007669"/>
    <property type="project" value="UniProtKB-UniRule"/>
</dbReference>